<feature type="domain" description="Bacterial Ig-like" evidence="4">
    <location>
        <begin position="923"/>
        <end position="1004"/>
    </location>
</feature>
<dbReference type="Gene3D" id="2.60.40.1220">
    <property type="match status" value="2"/>
</dbReference>
<feature type="region of interest" description="Disordered" evidence="2">
    <location>
        <begin position="21"/>
        <end position="95"/>
    </location>
</feature>
<accession>A0A849KFK3</accession>
<dbReference type="Pfam" id="PF13205">
    <property type="entry name" value="Big_5"/>
    <property type="match status" value="2"/>
</dbReference>
<dbReference type="SUPFAM" id="SSF51120">
    <property type="entry name" value="beta-Roll"/>
    <property type="match status" value="1"/>
</dbReference>
<reference evidence="6 7" key="2">
    <citation type="submission" date="2020-06" db="EMBL/GenBank/DDBJ databases">
        <title>Ramlibacter rhizophilus sp. nov., isolated from rhizosphere soil of national flower Mugunghwa from South Korea.</title>
        <authorList>
            <person name="Zheng-Fei Y."/>
            <person name="Huan T."/>
        </authorList>
    </citation>
    <scope>NUCLEOTIDE SEQUENCE [LARGE SCALE GENOMIC DNA]</scope>
    <source>
        <strain evidence="6 7">B156</strain>
    </source>
</reference>
<dbReference type="InterPro" id="IPR044016">
    <property type="entry name" value="Big_13"/>
</dbReference>
<dbReference type="InterPro" id="IPR028059">
    <property type="entry name" value="SWM_rpt"/>
</dbReference>
<evidence type="ECO:0000259" key="4">
    <source>
        <dbReference type="Pfam" id="PF19077"/>
    </source>
</evidence>
<feature type="region of interest" description="Disordered" evidence="2">
    <location>
        <begin position="184"/>
        <end position="212"/>
    </location>
</feature>
<feature type="domain" description="SbsA Ig-like" evidence="3">
    <location>
        <begin position="1508"/>
        <end position="1614"/>
    </location>
</feature>
<feature type="domain" description="Bacterial Ig-like" evidence="5">
    <location>
        <begin position="1618"/>
        <end position="1708"/>
    </location>
</feature>
<sequence length="2544" mass="245109">MQAPAAAAQAAGAARLAAKAAALVQRKPAEEEEASGALAGGASEEYATPAEAAGDGSFQLAQAAPAPAPAPADASGSTPPAGGSGPAGGGAGAEAAGSGGMAALGILGAVAVLAAAGGGGGGGGGSSSAPAPAPAPDTTAPVAPTVALRTDTGASGTDRVTSSGELALGNLEAGATVQYSTNAGTTWSSSFRTGGRTEQRAGAPGGRRGQRQQRRLVQLHPGLHRPRTAVDDGAERRFPTITLSYDSPLDAANLPAAGAFTVMVGGVANPVSGVTVAGAVVTLVLANPLAAGAAVTVRYTDPTTGNDAGALQDLAGNDAGGFSTGIVADGYLRGAQIHVDANNNRAADAGEVLPGVVTDGQGQFVLAAGTPAGVILATGGVNVDTGVPNALTLVAPAGSSVVNPLTTLVQAVLDNNPGATLAQANTLVVNALGLPAGTDLAHYDPLAVLAVNPTDAAALSVQTAVATVATIVTLAAAAPAGTLTPEAAADQVFSNLATQMGTPAAPAAPLDLTSASSDVAAALAGASAASEATILAATVAIDNATSLSGVFAAQAAALDTIAPAAPTLALAAASDSGASSSDGISNDSTPSVRVTFLTTASDGTSAVAGDTITVTDGGAPVATHVLTATDVAAGFVDITLPALGADGAHALSATVTDIAGQASSAATQVTVTLDTTIATPTLALATDTGAVDGITGNAALNVSAAAGDVTRSFSINGGAASATYVAPTVDGAYTVAVTDTDTAGNTQTASVSFTLDTTIATPTIALVADTGAADGITGNAALNISAAAGDVTRSFSINGGAASATYVAPTTDGAYNVVVNDTDTAGNTQTASVSFTLDTTIATPTIALTADTGAADGITSNAALNISAAAGDVTRSFSINGGAASATYVAPTTDGAYNVVVNDTDTAGNTQTASASFTLDTTIATPTIALAADTGASGADGITSNAALTVSATAGDVTRSFSINGGAASATYVAPTVDGAYTVAVTDTDIAGNTRTASVAFTLDASAPAPLVVTLATDSGTSNSDNLTNDATLAIVGQDLGATVEYSIDAGATWSTTFTPVEGANSFLVRQVDVAGNVGTSTSLTFTLDTLAAAPAAALASDTGSSSADRVTSNAALAFTGQEGGATLEFSTDGGTSWSTTQPTATEGANQFLLRQVDAAGNTSGSTPFAFTLDTTIATPTIALSSDTGASGADGITSSAALNVSAAAGDVTRSFSINSGAASATYVAPTTDGAYNVVVTDTDTAGNSRTASVSFTRDATIATPTIALSSDTGTSGADGITSNAALTVSAAAGDVTRSFSINGGPASGSYVAPSIDGPYTVAVTDTDTAGNTQTASLAFTLDTTIATPTIALVADTGAADGITSNAALNVSAAAGDVTRSFSINGGAASATYAAPAIDGDYTVAVADTDAAGNTQTASLVFTLDKTIATPTIALTTDTGASGADGFTSSAALTVSAAAGDVTRSFSINGGAASATYVAPTTGGAYTVAVTDTDTAGNTQTSSVSFTLDTGAPTLVSSSPADNAVDSTAGTIVLTFSEAVAAGTGNILIADGAAGLSIAIGDTSQVAISGNTVSITPAGGTAPNVTYSVTIGSGVLTDLAGNAFGGIAPGELDFTMANSPTVTIASDEVDSLLNVGDTTTVTFTLSEASTDFTVDDVTVAGGTLSGFAGSGTSYTALLTPAAGSVTAASVSVAAGGFTGGSGFGNIASSILSINVDTVPPTAPTISVDGTINAAERDAGVTVSGTTESGSTVTVNGSPATVTGTSWSHVLDAAAINAFGEGAETLTVVATDASGNTTTATASITVDTTPPAAPLVGLVAGDDTINATERTATVTVTGTTEAGSSVTVNGVAAVVTGTSWSHTLSAAAIDAFGQGAETLNVVATDAAGNTSSGSRNISVDTAGPALPTLDLVAGDDIVNAGERGTGVTLTGTTDTGTTVTVNGNLATVTGSTWSYALDTLAIDAFGQGTETLTIAATDAAGNSSSTSRNVTVDTVGPAAPLVDSVTGDDVLNASERGAGVTVTGSTEAGSTVTVNGNAATVTGTSWSYNLDTAAINAFGEGAETLTVVATDAAGNIGSAGSKAITVDTLGPTLVSSTPADNATAVGAAANIVLTFGENVFAGTGNIVVSDGTTSIAIAATDPQVSFSGSTVTINPAADLALGTGYHVTIAAGAILDSFGNAHAGISDPTVLNFTTVAAPDLTAPTLQSLATVDNGATSTITLTFSEAVQRLDSGLPLNLVLHRNPNPQDGQGGFSQPQLSITGIAGEGTTTLVVTVTGAVAPSDVLRVRLGTGLADLNGNAFSATEFWFGGNGNDSIALDNYGSDLPIEMRGQGGSDTLVGSFQNDRIADGGGIDTLSGGGGADAIILVENGTDRPYSRDTVQIGLFESRTGGGLADAIVGQTGVAGTGFDVSSANLADHDVLSLPSSVIAVNASNANGTDSGTVAQHDITSGIVTFKDTAGTALAINQANSGNAINYLAGVLAAGETAAFAYDSDSNGSADSLLLFQDNGGFAPHTLVRLGGLQGATLGTTAANGVVLLADHHRA</sequence>
<feature type="compositionally biased region" description="Low complexity" evidence="2">
    <location>
        <begin position="35"/>
        <end position="47"/>
    </location>
</feature>
<dbReference type="InterPro" id="IPR014755">
    <property type="entry name" value="Cu-Rt/internalin_Ig-like"/>
</dbReference>
<organism evidence="6 7">
    <name type="scientific">Ramlibacter montanisoli</name>
    <dbReference type="NCBI Taxonomy" id="2732512"/>
    <lineage>
        <taxon>Bacteria</taxon>
        <taxon>Pseudomonadati</taxon>
        <taxon>Pseudomonadota</taxon>
        <taxon>Betaproteobacteria</taxon>
        <taxon>Burkholderiales</taxon>
        <taxon>Comamonadaceae</taxon>
        <taxon>Ramlibacter</taxon>
    </lineage>
</organism>
<dbReference type="RefSeq" id="WP_171559457.1">
    <property type="nucleotide sequence ID" value="NZ_JABFCS010000001.1"/>
</dbReference>
<feature type="domain" description="Bacterial Ig-like" evidence="4">
    <location>
        <begin position="1261"/>
        <end position="1343"/>
    </location>
</feature>
<keyword evidence="7" id="KW-1185">Reference proteome</keyword>
<dbReference type="InterPro" id="IPR032812">
    <property type="entry name" value="SbsA_Ig"/>
</dbReference>
<evidence type="ECO:0000313" key="7">
    <source>
        <dbReference type="Proteomes" id="UP000552954"/>
    </source>
</evidence>
<feature type="domain" description="Bacterial Ig-like" evidence="4">
    <location>
        <begin position="564"/>
        <end position="675"/>
    </location>
</feature>
<dbReference type="Pfam" id="PF19078">
    <property type="entry name" value="Big_12"/>
    <property type="match status" value="1"/>
</dbReference>
<reference evidence="6 7" key="1">
    <citation type="submission" date="2020-05" db="EMBL/GenBank/DDBJ databases">
        <authorList>
            <person name="Khan S.A."/>
            <person name="Jeon C.O."/>
            <person name="Chun B.H."/>
        </authorList>
    </citation>
    <scope>NUCLEOTIDE SEQUENCE [LARGE SCALE GENOMIC DNA]</scope>
    <source>
        <strain evidence="6 7">B156</strain>
    </source>
</reference>
<evidence type="ECO:0000256" key="2">
    <source>
        <dbReference type="SAM" id="MobiDB-lite"/>
    </source>
</evidence>
<feature type="domain" description="SbsA Ig-like" evidence="3">
    <location>
        <begin position="2085"/>
        <end position="2193"/>
    </location>
</feature>
<gene>
    <name evidence="6" type="ORF">HK415_11980</name>
</gene>
<feature type="compositionally biased region" description="Low complexity" evidence="2">
    <location>
        <begin position="71"/>
        <end position="81"/>
    </location>
</feature>
<feature type="domain" description="Bacterial Ig-like" evidence="4">
    <location>
        <begin position="1097"/>
        <end position="1175"/>
    </location>
</feature>
<keyword evidence="1" id="KW-0732">Signal</keyword>
<evidence type="ECO:0000256" key="1">
    <source>
        <dbReference type="ARBA" id="ARBA00022729"/>
    </source>
</evidence>
<feature type="region of interest" description="Disordered" evidence="2">
    <location>
        <begin position="118"/>
        <end position="141"/>
    </location>
</feature>
<evidence type="ECO:0008006" key="8">
    <source>
        <dbReference type="Google" id="ProtNLM"/>
    </source>
</evidence>
<dbReference type="NCBIfam" id="NF033510">
    <property type="entry name" value="Ca_tandemer"/>
    <property type="match status" value="4"/>
</dbReference>
<feature type="domain" description="Bacterial Ig-like" evidence="4">
    <location>
        <begin position="1013"/>
        <end position="1090"/>
    </location>
</feature>
<protein>
    <recommendedName>
        <fullName evidence="8">Ig-like domain-containing protein</fullName>
    </recommendedName>
</protein>
<dbReference type="InterPro" id="IPR011049">
    <property type="entry name" value="Serralysin-like_metalloprot_C"/>
</dbReference>
<dbReference type="InterPro" id="IPR018511">
    <property type="entry name" value="Hemolysin-typ_Ca-bd_CS"/>
</dbReference>
<dbReference type="InterPro" id="IPR013783">
    <property type="entry name" value="Ig-like_fold"/>
</dbReference>
<dbReference type="Pfam" id="PF19077">
    <property type="entry name" value="Big_13"/>
    <property type="match status" value="5"/>
</dbReference>
<evidence type="ECO:0000259" key="3">
    <source>
        <dbReference type="Pfam" id="PF13205"/>
    </source>
</evidence>
<evidence type="ECO:0000259" key="5">
    <source>
        <dbReference type="Pfam" id="PF19078"/>
    </source>
</evidence>
<dbReference type="InterPro" id="IPR044048">
    <property type="entry name" value="Big_12"/>
</dbReference>
<dbReference type="EMBL" id="JABFCS010000001">
    <property type="protein sequence ID" value="NNU43715.1"/>
    <property type="molecule type" value="Genomic_DNA"/>
</dbReference>
<name>A0A849KFK3_9BURK</name>
<dbReference type="PROSITE" id="PS00330">
    <property type="entry name" value="HEMOLYSIN_CALCIUM"/>
    <property type="match status" value="1"/>
</dbReference>
<proteinExistence type="predicted"/>
<comment type="caution">
    <text evidence="6">The sequence shown here is derived from an EMBL/GenBank/DDBJ whole genome shotgun (WGS) entry which is preliminary data.</text>
</comment>
<evidence type="ECO:0000313" key="6">
    <source>
        <dbReference type="EMBL" id="NNU43715.1"/>
    </source>
</evidence>
<dbReference type="Gene3D" id="2.60.40.10">
    <property type="entry name" value="Immunoglobulins"/>
    <property type="match status" value="12"/>
</dbReference>
<dbReference type="Pfam" id="PF13753">
    <property type="entry name" value="SWM_repeat"/>
    <property type="match status" value="1"/>
</dbReference>
<feature type="compositionally biased region" description="Gly residues" evidence="2">
    <location>
        <begin position="82"/>
        <end position="95"/>
    </location>
</feature>
<dbReference type="Proteomes" id="UP000552954">
    <property type="component" value="Unassembled WGS sequence"/>
</dbReference>